<accession>A0AA38RHK4</accession>
<name>A0AA38RHK4_9PEZI</name>
<gene>
    <name evidence="3" type="ORF">NKR23_g8697</name>
</gene>
<protein>
    <recommendedName>
        <fullName evidence="2">DUF7932 domain-containing protein</fullName>
    </recommendedName>
</protein>
<keyword evidence="4" id="KW-1185">Reference proteome</keyword>
<evidence type="ECO:0000313" key="3">
    <source>
        <dbReference type="EMBL" id="KAJ9138070.1"/>
    </source>
</evidence>
<proteinExistence type="predicted"/>
<dbReference type="AlphaFoldDB" id="A0AA38RHK4"/>
<evidence type="ECO:0000256" key="1">
    <source>
        <dbReference type="SAM" id="MobiDB-lite"/>
    </source>
</evidence>
<reference evidence="3" key="1">
    <citation type="submission" date="2022-07" db="EMBL/GenBank/DDBJ databases">
        <title>Fungi with potential for degradation of polypropylene.</title>
        <authorList>
            <person name="Gostincar C."/>
        </authorList>
    </citation>
    <scope>NUCLEOTIDE SEQUENCE</scope>
    <source>
        <strain evidence="3">EXF-13308</strain>
    </source>
</reference>
<dbReference type="EMBL" id="JANBVO010000031">
    <property type="protein sequence ID" value="KAJ9138070.1"/>
    <property type="molecule type" value="Genomic_DNA"/>
</dbReference>
<feature type="compositionally biased region" description="Pro residues" evidence="1">
    <location>
        <begin position="107"/>
        <end position="123"/>
    </location>
</feature>
<sequence>MCSSIVMAEKAVMEAMAKRASAVAKDTEGPMLLNTVMPLLELPDFRVVTVVEGHQVPTEEMPATWVEGEVQAVSTDRRVLEGEVALEVMDAHGMSHTSYHSTHHSRPPAPPGPDGPPGYPPNEPIYGGNGGSNGSCQIRVLRKDLTEGTYTSRYRLIVKSFDVIDENEDGINEPGEYLHVKNIVVENTGGMPSPKGNILKVLVQPTSWLEPVAAEPLELPREIQPGATVRVPGILRAFIKYEFSPRAVGTALCARDTVRLVAFFERLQRRLPEFGGGADVMYRYPLVMSPPKYLDCVAKGDMVRFSWTIKNSSSKAYGSDISRPRAGGTHLKDPNGVFDLTYADPEKPHEVSDFLEVLEPGAKVPITQDFRVSDAIAAFSTGHLLLNLLLSDPHTGTMRPIMSFELSIQISSEYRYNALSRFLLVVNASTPNLAIRHVIDFIENGIHIPIDIFNLSLTGSFANPDTGNNVLDNYHGKSVIIFGNSFNYFQKGNREPWDLLDPWDTCYLAKGGTNFLFINPTNTTSFKNWASQMVLPAYALEAPPDTPTTKAKDIIRQLSTDHVSNEPSTEHFSFPVKKRLFRNLESTLLKQAQSTEKRLSKKLPLRRFLTAPCDLDSAEGTLGPNLKAKSGAVAIAEGLPHHAKMIASLQPHSNQINSITDYNIALVMHSLPFKDQCAIFWNIVGLDASEGVSTSAAYGGSQLTHFSKDSKTSGQIQEHKIINEKACEALSWSIGAQIMSEISHFSVNTSWPDSSMSKSSISAQLPLLNQFVKSAPSSIHFSSDEGISHLANALGPIIAIAKPLGFSQWLAQSIVRLGNRRTKIRSLVRHQADHLAHALPASDARKHLNRTVNAEVKGSSKRLAQIKKENPAHNRSRRAHALACLRLVDLTGTPQASFLDLGDLSGVQRSVALSREEIAQRRGEHAALLRKREADAEWSGRMIAEMVNPVGGDAEALRGTAAAAVVDGRAQVEDGIEVVWSDS</sequence>
<evidence type="ECO:0000259" key="2">
    <source>
        <dbReference type="Pfam" id="PF25560"/>
    </source>
</evidence>
<feature type="domain" description="DUF7932" evidence="2">
    <location>
        <begin position="156"/>
        <end position="284"/>
    </location>
</feature>
<dbReference type="Proteomes" id="UP001174694">
    <property type="component" value="Unassembled WGS sequence"/>
</dbReference>
<organism evidence="3 4">
    <name type="scientific">Pleurostoma richardsiae</name>
    <dbReference type="NCBI Taxonomy" id="41990"/>
    <lineage>
        <taxon>Eukaryota</taxon>
        <taxon>Fungi</taxon>
        <taxon>Dikarya</taxon>
        <taxon>Ascomycota</taxon>
        <taxon>Pezizomycotina</taxon>
        <taxon>Sordariomycetes</taxon>
        <taxon>Sordariomycetidae</taxon>
        <taxon>Calosphaeriales</taxon>
        <taxon>Pleurostomataceae</taxon>
        <taxon>Pleurostoma</taxon>
    </lineage>
</organism>
<comment type="caution">
    <text evidence="3">The sequence shown here is derived from an EMBL/GenBank/DDBJ whole genome shotgun (WGS) entry which is preliminary data.</text>
</comment>
<dbReference type="InterPro" id="IPR057692">
    <property type="entry name" value="DUF7932"/>
</dbReference>
<evidence type="ECO:0000313" key="4">
    <source>
        <dbReference type="Proteomes" id="UP001174694"/>
    </source>
</evidence>
<feature type="region of interest" description="Disordered" evidence="1">
    <location>
        <begin position="95"/>
        <end position="131"/>
    </location>
</feature>
<dbReference type="Pfam" id="PF25560">
    <property type="entry name" value="DUF7932"/>
    <property type="match status" value="1"/>
</dbReference>